<dbReference type="AlphaFoldDB" id="A0A8K0W3P9"/>
<dbReference type="PROSITE" id="PS50888">
    <property type="entry name" value="BHLH"/>
    <property type="match status" value="1"/>
</dbReference>
<reference evidence="3" key="1">
    <citation type="journal article" date="2021" name="Nat. Commun.">
        <title>Genetic determinants of endophytism in the Arabidopsis root mycobiome.</title>
        <authorList>
            <person name="Mesny F."/>
            <person name="Miyauchi S."/>
            <person name="Thiergart T."/>
            <person name="Pickel B."/>
            <person name="Atanasova L."/>
            <person name="Karlsson M."/>
            <person name="Huettel B."/>
            <person name="Barry K.W."/>
            <person name="Haridas S."/>
            <person name="Chen C."/>
            <person name="Bauer D."/>
            <person name="Andreopoulos W."/>
            <person name="Pangilinan J."/>
            <person name="LaButti K."/>
            <person name="Riley R."/>
            <person name="Lipzen A."/>
            <person name="Clum A."/>
            <person name="Drula E."/>
            <person name="Henrissat B."/>
            <person name="Kohler A."/>
            <person name="Grigoriev I.V."/>
            <person name="Martin F.M."/>
            <person name="Hacquard S."/>
        </authorList>
    </citation>
    <scope>NUCLEOTIDE SEQUENCE</scope>
    <source>
        <strain evidence="3">MPI-SDFR-AT-0120</strain>
    </source>
</reference>
<dbReference type="Proteomes" id="UP000813461">
    <property type="component" value="Unassembled WGS sequence"/>
</dbReference>
<feature type="compositionally biased region" description="Basic residues" evidence="1">
    <location>
        <begin position="154"/>
        <end position="164"/>
    </location>
</feature>
<dbReference type="SUPFAM" id="SSF47459">
    <property type="entry name" value="HLH, helix-loop-helix DNA-binding domain"/>
    <property type="match status" value="1"/>
</dbReference>
<evidence type="ECO:0000256" key="1">
    <source>
        <dbReference type="SAM" id="MobiDB-lite"/>
    </source>
</evidence>
<feature type="region of interest" description="Disordered" evidence="1">
    <location>
        <begin position="119"/>
        <end position="186"/>
    </location>
</feature>
<gene>
    <name evidence="3" type="ORF">FB567DRAFT_544898</name>
</gene>
<keyword evidence="4" id="KW-1185">Reference proteome</keyword>
<sequence>MATSTAMNYSDMHFYPVMGHSDYSPISETLPYPEQYDTFDSFSQSNRDTAPGETAYSPLHRSSSHSVSPLSPTANRWPTFRPTPYGTLGEFCGGFSNPDLSPLATPGFASPEHVLPVPACSPGSASISPRSLERDSPISDTSHQPSEGEAHVKPAPRKRGRPRINRSSTGEGSSGSIGRRSQCLPHKQVERKYREGLNMEFERLRRAVPTLPQSMEANVMGAAKPSKGMVLAAAIDYIRRVEQERDAAMDEIERLGGHIRLGKLDVRVGGIRAT</sequence>
<accession>A0A8K0W3P9</accession>
<evidence type="ECO:0000313" key="4">
    <source>
        <dbReference type="Proteomes" id="UP000813461"/>
    </source>
</evidence>
<proteinExistence type="predicted"/>
<feature type="compositionally biased region" description="Low complexity" evidence="1">
    <location>
        <begin position="166"/>
        <end position="181"/>
    </location>
</feature>
<feature type="region of interest" description="Disordered" evidence="1">
    <location>
        <begin position="39"/>
        <end position="78"/>
    </location>
</feature>
<dbReference type="InterPro" id="IPR036638">
    <property type="entry name" value="HLH_DNA-bd_sf"/>
</dbReference>
<dbReference type="PANTHER" id="PTHR47336:SF2">
    <property type="entry name" value="TRANSCRIPTION FACTOR HMS1-RELATED"/>
    <property type="match status" value="1"/>
</dbReference>
<dbReference type="OrthoDB" id="2133190at2759"/>
<protein>
    <recommendedName>
        <fullName evidence="2">BHLH domain-containing protein</fullName>
    </recommendedName>
</protein>
<comment type="caution">
    <text evidence="3">The sequence shown here is derived from an EMBL/GenBank/DDBJ whole genome shotgun (WGS) entry which is preliminary data.</text>
</comment>
<dbReference type="Pfam" id="PF00010">
    <property type="entry name" value="HLH"/>
    <property type="match status" value="1"/>
</dbReference>
<dbReference type="InterPro" id="IPR011598">
    <property type="entry name" value="bHLH_dom"/>
</dbReference>
<dbReference type="PANTHER" id="PTHR47336">
    <property type="entry name" value="TRANSCRIPTION FACTOR HMS1-RELATED"/>
    <property type="match status" value="1"/>
</dbReference>
<dbReference type="GO" id="GO:0046983">
    <property type="term" value="F:protein dimerization activity"/>
    <property type="evidence" value="ECO:0007669"/>
    <property type="project" value="InterPro"/>
</dbReference>
<evidence type="ECO:0000313" key="3">
    <source>
        <dbReference type="EMBL" id="KAH7093559.1"/>
    </source>
</evidence>
<feature type="domain" description="BHLH" evidence="2">
    <location>
        <begin position="181"/>
        <end position="241"/>
    </location>
</feature>
<name>A0A8K0W3P9_9PLEO</name>
<feature type="compositionally biased region" description="Polar residues" evidence="1">
    <location>
        <begin position="39"/>
        <end position="48"/>
    </location>
</feature>
<organism evidence="3 4">
    <name type="scientific">Paraphoma chrysanthemicola</name>
    <dbReference type="NCBI Taxonomy" id="798071"/>
    <lineage>
        <taxon>Eukaryota</taxon>
        <taxon>Fungi</taxon>
        <taxon>Dikarya</taxon>
        <taxon>Ascomycota</taxon>
        <taxon>Pezizomycotina</taxon>
        <taxon>Dothideomycetes</taxon>
        <taxon>Pleosporomycetidae</taxon>
        <taxon>Pleosporales</taxon>
        <taxon>Pleosporineae</taxon>
        <taxon>Phaeosphaeriaceae</taxon>
        <taxon>Paraphoma</taxon>
    </lineage>
</organism>
<dbReference type="Gene3D" id="4.10.280.10">
    <property type="entry name" value="Helix-loop-helix DNA-binding domain"/>
    <property type="match status" value="1"/>
</dbReference>
<evidence type="ECO:0000259" key="2">
    <source>
        <dbReference type="PROSITE" id="PS50888"/>
    </source>
</evidence>
<feature type="compositionally biased region" description="Low complexity" evidence="1">
    <location>
        <begin position="57"/>
        <end position="72"/>
    </location>
</feature>
<dbReference type="EMBL" id="JAGMVJ010000002">
    <property type="protein sequence ID" value="KAH7093559.1"/>
    <property type="molecule type" value="Genomic_DNA"/>
</dbReference>
<dbReference type="SMART" id="SM00353">
    <property type="entry name" value="HLH"/>
    <property type="match status" value="1"/>
</dbReference>
<dbReference type="CDD" id="cd11395">
    <property type="entry name" value="bHLHzip_SREBP_like"/>
    <property type="match status" value="1"/>
</dbReference>
<dbReference type="InterPro" id="IPR052099">
    <property type="entry name" value="Regulatory_TF_Diverse"/>
</dbReference>